<dbReference type="CDD" id="cd02440">
    <property type="entry name" value="AdoMet_MTases"/>
    <property type="match status" value="1"/>
</dbReference>
<dbReference type="Proteomes" id="UP000177061">
    <property type="component" value="Unassembled WGS sequence"/>
</dbReference>
<dbReference type="InterPro" id="IPR050447">
    <property type="entry name" value="Erg6_SMT_methyltransf"/>
</dbReference>
<dbReference type="Pfam" id="PF08241">
    <property type="entry name" value="Methyltransf_11"/>
    <property type="match status" value="1"/>
</dbReference>
<feature type="domain" description="Methyltransferase type 11" evidence="2">
    <location>
        <begin position="52"/>
        <end position="147"/>
    </location>
</feature>
<evidence type="ECO:0000313" key="3">
    <source>
        <dbReference type="EMBL" id="OGZ37115.1"/>
    </source>
</evidence>
<dbReference type="Gene3D" id="3.40.50.150">
    <property type="entry name" value="Vaccinia Virus protein VP39"/>
    <property type="match status" value="1"/>
</dbReference>
<accession>A0A1G2FGD3</accession>
<evidence type="ECO:0000256" key="1">
    <source>
        <dbReference type="ARBA" id="ARBA00022679"/>
    </source>
</evidence>
<dbReference type="SUPFAM" id="SSF53335">
    <property type="entry name" value="S-adenosyl-L-methionine-dependent methyltransferases"/>
    <property type="match status" value="1"/>
</dbReference>
<protein>
    <recommendedName>
        <fullName evidence="2">Methyltransferase type 11 domain-containing protein</fullName>
    </recommendedName>
</protein>
<dbReference type="GO" id="GO:0008757">
    <property type="term" value="F:S-adenosylmethionine-dependent methyltransferase activity"/>
    <property type="evidence" value="ECO:0007669"/>
    <property type="project" value="InterPro"/>
</dbReference>
<gene>
    <name evidence="3" type="ORF">A3J64_01210</name>
</gene>
<proteinExistence type="predicted"/>
<reference evidence="3 4" key="1">
    <citation type="journal article" date="2016" name="Nat. Commun.">
        <title>Thousands of microbial genomes shed light on interconnected biogeochemical processes in an aquifer system.</title>
        <authorList>
            <person name="Anantharaman K."/>
            <person name="Brown C.T."/>
            <person name="Hug L.A."/>
            <person name="Sharon I."/>
            <person name="Castelle C.J."/>
            <person name="Probst A.J."/>
            <person name="Thomas B.C."/>
            <person name="Singh A."/>
            <person name="Wilkins M.J."/>
            <person name="Karaoz U."/>
            <person name="Brodie E.L."/>
            <person name="Williams K.H."/>
            <person name="Hubbard S.S."/>
            <person name="Banfield J.F."/>
        </authorList>
    </citation>
    <scope>NUCLEOTIDE SEQUENCE [LARGE SCALE GENOMIC DNA]</scope>
</reference>
<dbReference type="EMBL" id="MHNB01000015">
    <property type="protein sequence ID" value="OGZ37115.1"/>
    <property type="molecule type" value="Genomic_DNA"/>
</dbReference>
<evidence type="ECO:0000313" key="4">
    <source>
        <dbReference type="Proteomes" id="UP000177061"/>
    </source>
</evidence>
<organism evidence="3 4">
    <name type="scientific">Candidatus Portnoybacteria bacterium RIFCSPHIGHO2_12_FULL_38_9</name>
    <dbReference type="NCBI Taxonomy" id="1801997"/>
    <lineage>
        <taxon>Bacteria</taxon>
        <taxon>Candidatus Portnoyibacteriota</taxon>
    </lineage>
</organism>
<keyword evidence="1" id="KW-0808">Transferase</keyword>
<dbReference type="AlphaFoldDB" id="A0A1G2FGD3"/>
<evidence type="ECO:0000259" key="2">
    <source>
        <dbReference type="Pfam" id="PF08241"/>
    </source>
</evidence>
<name>A0A1G2FGD3_9BACT</name>
<dbReference type="PANTHER" id="PTHR44068">
    <property type="entry name" value="ZGC:194242"/>
    <property type="match status" value="1"/>
</dbReference>
<dbReference type="PANTHER" id="PTHR44068:SF11">
    <property type="entry name" value="GERANYL DIPHOSPHATE 2-C-METHYLTRANSFERASE"/>
    <property type="match status" value="1"/>
</dbReference>
<comment type="caution">
    <text evidence="3">The sequence shown here is derived from an EMBL/GenBank/DDBJ whole genome shotgun (WGS) entry which is preliminary data.</text>
</comment>
<dbReference type="STRING" id="1801997.A3J64_01210"/>
<dbReference type="InterPro" id="IPR029063">
    <property type="entry name" value="SAM-dependent_MTases_sf"/>
</dbReference>
<sequence length="249" mass="29416">MDNEIEFKKYQERGACHIKETKKSIFHFNAVQQARFDLILKHLDSIQGKTVLDLGCGDGALTSFICQKGAKVIGLDNQELGLKFAKEFLKSQGLEAELILADVYQIPLKDNSVDFVVASDIIEHVRKPDKLLREAQRVLKTGGTIIITTPYRLTEKPMDPFHYREFYPKELKKLVRPYFKDIEIKEFQPAFWFCLYNYEPRFPKCQYLLRYLINLYVLYFNRNPLLKDSSMNIRRKRDFYTHIFIKARK</sequence>
<dbReference type="InterPro" id="IPR013216">
    <property type="entry name" value="Methyltransf_11"/>
</dbReference>